<accession>A0A3Q8IAY7</accession>
<dbReference type="EMBL" id="MH908872">
    <property type="protein sequence ID" value="AYM52383.1"/>
    <property type="molecule type" value="Genomic_DNA"/>
</dbReference>
<dbReference type="InterPro" id="IPR000594">
    <property type="entry name" value="ThiF_NAD_FAD-bd"/>
</dbReference>
<dbReference type="InterPro" id="IPR035985">
    <property type="entry name" value="Ubiquitin-activating_enz"/>
</dbReference>
<dbReference type="GO" id="GO:0061504">
    <property type="term" value="P:cyclic threonylcarbamoyladenosine biosynthetic process"/>
    <property type="evidence" value="ECO:0007669"/>
    <property type="project" value="TreeGrafter"/>
</dbReference>
<dbReference type="PANTHER" id="PTHR43267">
    <property type="entry name" value="TRNA THREONYLCARBAMOYLADENOSINE DEHYDRATASE"/>
    <property type="match status" value="1"/>
</dbReference>
<dbReference type="AlphaFoldDB" id="A0A3Q8IAY7"/>
<dbReference type="PANTHER" id="PTHR43267:SF2">
    <property type="entry name" value="TRNA THREONYLCARBAMOYLADENOSINE DEHYDRATASE 1-RELATED"/>
    <property type="match status" value="1"/>
</dbReference>
<dbReference type="Pfam" id="PF00899">
    <property type="entry name" value="ThiF"/>
    <property type="match status" value="1"/>
</dbReference>
<dbReference type="GO" id="GO:0008641">
    <property type="term" value="F:ubiquitin-like modifier activating enzyme activity"/>
    <property type="evidence" value="ECO:0007669"/>
    <property type="project" value="InterPro"/>
</dbReference>
<sequence>MKDHLWLLPTVVSSVIGDELILYQTETRLALSPGGPELFEVVRQLDGNRTEEELRALPRGEEVLEILEGEKWLVRLETPLARLVEGRPWITRQLSFYAHLQRRYPDRIFAELASAHVVIVGTGGIGSHVAMSLAGAGVHRMTLMDPDTIDLSNLNRQFFYTREDVGSRKVDAAARFLLARHPHLQIDAIPEALFASEGQADLLRTANLILFAGDGPTVLQGMTARVGSTPVLVGGYMGQIGVVGPTFWPAKGSACWGCWTAANDEKPLGEIFSTAISREAAWNSSGVTLNGITGNLLAEEALRCLAPSLGGPLLLDARISLDMATLSLKRTPEAPVNCPHRQEVPKA</sequence>
<reference evidence="2" key="1">
    <citation type="journal article" date="2018" name="J. Ind. Microbiol. Biotechnol.">
        <title>Genome mining reveals uncommon alkylpyrones as type III PKS products from myxobacteria.</title>
        <authorList>
            <person name="Hug J.J."/>
            <person name="Panter F."/>
            <person name="Krug D."/>
            <person name="Muller R."/>
        </authorList>
    </citation>
    <scope>NUCLEOTIDE SEQUENCE</scope>
    <source>
        <strain evidence="2">MCy2730</strain>
    </source>
</reference>
<protein>
    <submittedName>
        <fullName evidence="2">UBA/THIF-type NAD/FAD-binding protein</fullName>
    </submittedName>
</protein>
<proteinExistence type="predicted"/>
<dbReference type="Gene3D" id="3.40.50.720">
    <property type="entry name" value="NAD(P)-binding Rossmann-like Domain"/>
    <property type="match status" value="1"/>
</dbReference>
<dbReference type="GO" id="GO:0061503">
    <property type="term" value="F:tRNA threonylcarbamoyladenosine dehydratase"/>
    <property type="evidence" value="ECO:0007669"/>
    <property type="project" value="TreeGrafter"/>
</dbReference>
<organism evidence="2">
    <name type="scientific">Hyalangium minutum</name>
    <dbReference type="NCBI Taxonomy" id="394096"/>
    <lineage>
        <taxon>Bacteria</taxon>
        <taxon>Pseudomonadati</taxon>
        <taxon>Myxococcota</taxon>
        <taxon>Myxococcia</taxon>
        <taxon>Myxococcales</taxon>
        <taxon>Cystobacterineae</taxon>
        <taxon>Archangiaceae</taxon>
        <taxon>Hyalangium</taxon>
    </lineage>
</organism>
<evidence type="ECO:0000313" key="2">
    <source>
        <dbReference type="EMBL" id="AYM52383.1"/>
    </source>
</evidence>
<dbReference type="SUPFAM" id="SSF69572">
    <property type="entry name" value="Activating enzymes of the ubiquitin-like proteins"/>
    <property type="match status" value="1"/>
</dbReference>
<evidence type="ECO:0000259" key="1">
    <source>
        <dbReference type="Pfam" id="PF00899"/>
    </source>
</evidence>
<feature type="domain" description="THIF-type NAD/FAD binding fold" evidence="1">
    <location>
        <begin position="109"/>
        <end position="308"/>
    </location>
</feature>
<dbReference type="InterPro" id="IPR045886">
    <property type="entry name" value="ThiF/MoeB/HesA"/>
</dbReference>
<name>A0A3Q8IAY7_9BACT</name>